<dbReference type="GeneID" id="19970118"/>
<dbReference type="GO" id="GO:0061711">
    <property type="term" value="F:tRNA N(6)-L-threonylcarbamoyladenine synthase activity"/>
    <property type="evidence" value="ECO:0007669"/>
    <property type="project" value="UniProtKB-EC"/>
</dbReference>
<dbReference type="InterPro" id="IPR000905">
    <property type="entry name" value="Gcp-like_dom"/>
</dbReference>
<keyword evidence="1" id="KW-0808">Transferase</keyword>
<dbReference type="FunCoup" id="W2S4U1">
    <property type="interactions" value="405"/>
</dbReference>
<evidence type="ECO:0000313" key="3">
    <source>
        <dbReference type="EMBL" id="ETN43620.1"/>
    </source>
</evidence>
<keyword evidence="1" id="KW-0496">Mitochondrion</keyword>
<dbReference type="Proteomes" id="UP000030752">
    <property type="component" value="Unassembled WGS sequence"/>
</dbReference>
<comment type="similarity">
    <text evidence="1">Belongs to the KAE1 / TsaD family.</text>
</comment>
<dbReference type="OrthoDB" id="10259622at2759"/>
<proteinExistence type="inferred from homology"/>
<dbReference type="GO" id="GO:0072670">
    <property type="term" value="P:mitochondrial tRNA threonylcarbamoyladenosine modification"/>
    <property type="evidence" value="ECO:0007669"/>
    <property type="project" value="TreeGrafter"/>
</dbReference>
<dbReference type="STRING" id="1220924.W2S4U1"/>
<keyword evidence="4" id="KW-1185">Reference proteome</keyword>
<dbReference type="eggNOG" id="KOG2707">
    <property type="taxonomic scope" value="Eukaryota"/>
</dbReference>
<keyword evidence="1" id="KW-0479">Metal-binding</keyword>
<reference evidence="3 4" key="1">
    <citation type="submission" date="2013-03" db="EMBL/GenBank/DDBJ databases">
        <title>The Genome Sequence of Phialophora europaea CBS 101466.</title>
        <authorList>
            <consortium name="The Broad Institute Genomics Platform"/>
            <person name="Cuomo C."/>
            <person name="de Hoog S."/>
            <person name="Gorbushina A."/>
            <person name="Walker B."/>
            <person name="Young S.K."/>
            <person name="Zeng Q."/>
            <person name="Gargeya S."/>
            <person name="Fitzgerald M."/>
            <person name="Haas B."/>
            <person name="Abouelleil A."/>
            <person name="Allen A.W."/>
            <person name="Alvarado L."/>
            <person name="Arachchi H.M."/>
            <person name="Berlin A.M."/>
            <person name="Chapman S.B."/>
            <person name="Gainer-Dewar J."/>
            <person name="Goldberg J."/>
            <person name="Griggs A."/>
            <person name="Gujja S."/>
            <person name="Hansen M."/>
            <person name="Howarth C."/>
            <person name="Imamovic A."/>
            <person name="Ireland A."/>
            <person name="Larimer J."/>
            <person name="McCowan C."/>
            <person name="Murphy C."/>
            <person name="Pearson M."/>
            <person name="Poon T.W."/>
            <person name="Priest M."/>
            <person name="Roberts A."/>
            <person name="Saif S."/>
            <person name="Shea T."/>
            <person name="Sisk P."/>
            <person name="Sykes S."/>
            <person name="Wortman J."/>
            <person name="Nusbaum C."/>
            <person name="Birren B."/>
        </authorList>
    </citation>
    <scope>NUCLEOTIDE SEQUENCE [LARGE SCALE GENOMIC DNA]</scope>
    <source>
        <strain evidence="3 4">CBS 101466</strain>
    </source>
</reference>
<dbReference type="SUPFAM" id="SSF53067">
    <property type="entry name" value="Actin-like ATPase domain"/>
    <property type="match status" value="2"/>
</dbReference>
<feature type="domain" description="Gcp-like" evidence="2">
    <location>
        <begin position="73"/>
        <end position="407"/>
    </location>
</feature>
<protein>
    <recommendedName>
        <fullName evidence="2">Gcp-like domain-containing protein</fullName>
    </recommendedName>
</protein>
<dbReference type="HOGENOM" id="CLU_023208_4_0_1"/>
<dbReference type="RefSeq" id="XP_008715356.1">
    <property type="nucleotide sequence ID" value="XM_008717134.1"/>
</dbReference>
<comment type="function">
    <text evidence="1">Required for the formation of a threonylcarbamoyl group on adenosine at position 37 (t(6)A37) in mitochondrial tRNAs that read codons beginning with adenine. Probably involved in the transfer of the threonylcarbamoyl moiety of threonylcarbamoyl-AMP (TC-AMP) to the N6 group of A37. Involved in mitochondrial genome maintenance.</text>
</comment>
<dbReference type="VEuPathDB" id="FungiDB:HMPREF1541_02779"/>
<dbReference type="AlphaFoldDB" id="W2S4U1"/>
<dbReference type="InterPro" id="IPR017860">
    <property type="entry name" value="Peptidase_M22_CS"/>
</dbReference>
<dbReference type="Gene3D" id="3.30.420.40">
    <property type="match status" value="3"/>
</dbReference>
<name>W2S4U1_CYPE1</name>
<comment type="catalytic activity">
    <reaction evidence="1">
        <text>L-threonylcarbamoyladenylate + adenosine(37) in tRNA = N(6)-L-threonylcarbamoyladenosine(37) in tRNA + AMP + H(+)</text>
        <dbReference type="Rhea" id="RHEA:37059"/>
        <dbReference type="Rhea" id="RHEA-COMP:10162"/>
        <dbReference type="Rhea" id="RHEA-COMP:10163"/>
        <dbReference type="ChEBI" id="CHEBI:15378"/>
        <dbReference type="ChEBI" id="CHEBI:73682"/>
        <dbReference type="ChEBI" id="CHEBI:74411"/>
        <dbReference type="ChEBI" id="CHEBI:74418"/>
        <dbReference type="ChEBI" id="CHEBI:456215"/>
        <dbReference type="EC" id="2.3.1.234"/>
    </reaction>
</comment>
<evidence type="ECO:0000256" key="1">
    <source>
        <dbReference type="HAMAP-Rule" id="MF_03179"/>
    </source>
</evidence>
<organism evidence="3 4">
    <name type="scientific">Cyphellophora europaea (strain CBS 101466)</name>
    <name type="common">Phialophora europaea</name>
    <dbReference type="NCBI Taxonomy" id="1220924"/>
    <lineage>
        <taxon>Eukaryota</taxon>
        <taxon>Fungi</taxon>
        <taxon>Dikarya</taxon>
        <taxon>Ascomycota</taxon>
        <taxon>Pezizomycotina</taxon>
        <taxon>Eurotiomycetes</taxon>
        <taxon>Chaetothyriomycetidae</taxon>
        <taxon>Chaetothyriales</taxon>
        <taxon>Cyphellophoraceae</taxon>
        <taxon>Cyphellophora</taxon>
    </lineage>
</organism>
<sequence length="449" mass="49269">MLRRLPRPRHAVIRPLTRCGASPQRRQLLTLAIETSCDDTCVAILEKHGGTSMPDDWPGRARLHFHEKITAANTGKGGIHPLEALDSHRMNLAALIQRSMGSLPPSNGRGQQSMVGPDGVSRKIPDFVAVTRGPGMRSNLSCGLDTAKGLATAWRIPMVGVHHMQAHALTPRLVHALNNRSSDPQPVFPFFNLLVSGGHTMLLHSTFLTSHAILASSIDNAIGDCLDKCGRWILPADVLASTNDTAYGKHLSNYAFPTPDTFKQYPLPSRRRDELDKPVNEYGWSLQVPLSKSRDMSFSFAGIPSHVERVLTKKPNISYDERLLLARTVIGVSFEHLASRICLALDQQAQTRSDRAIDTLVVSGGVAANAFLRWFLRETLNARGYGSVQLVFPPVELCTDNAAMIAWAGMEMYEAGWRTSFDVSAVRKWSMDTSAEDGGILGLGGWYQA</sequence>
<comment type="subcellular location">
    <subcellularLocation>
        <location evidence="1">Mitochondrion</location>
    </subcellularLocation>
</comment>
<evidence type="ECO:0000313" key="4">
    <source>
        <dbReference type="Proteomes" id="UP000030752"/>
    </source>
</evidence>
<dbReference type="PANTHER" id="PTHR11735:SF6">
    <property type="entry name" value="TRNA N6-ADENOSINE THREONYLCARBAMOYLTRANSFERASE, MITOCHONDRIAL"/>
    <property type="match status" value="1"/>
</dbReference>
<gene>
    <name evidence="3" type="ORF">HMPREF1541_02779</name>
</gene>
<dbReference type="Pfam" id="PF00814">
    <property type="entry name" value="TsaD"/>
    <property type="match status" value="1"/>
</dbReference>
<dbReference type="HAMAP" id="MF_01445">
    <property type="entry name" value="TsaD"/>
    <property type="match status" value="1"/>
</dbReference>
<dbReference type="PROSITE" id="PS01016">
    <property type="entry name" value="GLYCOPROTEASE"/>
    <property type="match status" value="1"/>
</dbReference>
<evidence type="ECO:0000259" key="2">
    <source>
        <dbReference type="Pfam" id="PF00814"/>
    </source>
</evidence>
<comment type="subunit">
    <text evidence="1">Homodimer.</text>
</comment>
<dbReference type="InParanoid" id="W2S4U1"/>
<keyword evidence="1" id="KW-0012">Acyltransferase</keyword>
<dbReference type="GO" id="GO:0005739">
    <property type="term" value="C:mitochondrion"/>
    <property type="evidence" value="ECO:0007669"/>
    <property type="project" value="UniProtKB-SubCell"/>
</dbReference>
<dbReference type="PANTHER" id="PTHR11735">
    <property type="entry name" value="TRNA N6-ADENOSINE THREONYLCARBAMOYLTRANSFERASE"/>
    <property type="match status" value="1"/>
</dbReference>
<dbReference type="EMBL" id="KB822718">
    <property type="protein sequence ID" value="ETN43620.1"/>
    <property type="molecule type" value="Genomic_DNA"/>
</dbReference>
<comment type="cofactor">
    <cofactor evidence="1">
        <name>a divalent metal cation</name>
        <dbReference type="ChEBI" id="CHEBI:60240"/>
    </cofactor>
    <text evidence="1">Binds 1 divalent metal cation per subunit.</text>
</comment>
<dbReference type="GO" id="GO:0046872">
    <property type="term" value="F:metal ion binding"/>
    <property type="evidence" value="ECO:0007669"/>
    <property type="project" value="UniProtKB-KW"/>
</dbReference>
<dbReference type="InterPro" id="IPR043129">
    <property type="entry name" value="ATPase_NBD"/>
</dbReference>
<keyword evidence="1" id="KW-0819">tRNA processing</keyword>
<accession>W2S4U1</accession>
<dbReference type="InterPro" id="IPR022450">
    <property type="entry name" value="TsaD"/>
</dbReference>